<accession>A0A7S1QDW7</accession>
<protein>
    <recommendedName>
        <fullName evidence="2">Methyltransferase FkbM domain-containing protein</fullName>
    </recommendedName>
</protein>
<organism evidence="1">
    <name type="scientific">Neobodo designis</name>
    <name type="common">Flagellated protozoan</name>
    <name type="synonym">Bodo designis</name>
    <dbReference type="NCBI Taxonomy" id="312471"/>
    <lineage>
        <taxon>Eukaryota</taxon>
        <taxon>Discoba</taxon>
        <taxon>Euglenozoa</taxon>
        <taxon>Kinetoplastea</taxon>
        <taxon>Metakinetoplastina</taxon>
        <taxon>Neobodonida</taxon>
        <taxon>Neobodo</taxon>
    </lineage>
</organism>
<sequence length="99" mass="11480">MDIEGAEWVVLQAILQRGVADRIAALFLECHHYRSAQNVPEAHVTRDKWFTLPEYLKKGPKPTRVLRIQQWYAIVGLGMECYVAHDLMRRAGVATYEWP</sequence>
<gene>
    <name evidence="1" type="ORF">NDES1114_LOCUS22887</name>
</gene>
<reference evidence="1" key="1">
    <citation type="submission" date="2021-01" db="EMBL/GenBank/DDBJ databases">
        <authorList>
            <person name="Corre E."/>
            <person name="Pelletier E."/>
            <person name="Niang G."/>
            <person name="Scheremetjew M."/>
            <person name="Finn R."/>
            <person name="Kale V."/>
            <person name="Holt S."/>
            <person name="Cochrane G."/>
            <person name="Meng A."/>
            <person name="Brown T."/>
            <person name="Cohen L."/>
        </authorList>
    </citation>
    <scope>NUCLEOTIDE SEQUENCE</scope>
    <source>
        <strain evidence="1">CCAP 1951/1</strain>
    </source>
</reference>
<dbReference type="EMBL" id="HBGF01034170">
    <property type="protein sequence ID" value="CAD9131767.1"/>
    <property type="molecule type" value="Transcribed_RNA"/>
</dbReference>
<name>A0A7S1QDW7_NEODS</name>
<proteinExistence type="predicted"/>
<evidence type="ECO:0000313" key="1">
    <source>
        <dbReference type="EMBL" id="CAD9131767.1"/>
    </source>
</evidence>
<evidence type="ECO:0008006" key="2">
    <source>
        <dbReference type="Google" id="ProtNLM"/>
    </source>
</evidence>
<dbReference type="AlphaFoldDB" id="A0A7S1QDW7"/>